<evidence type="ECO:0000313" key="2">
    <source>
        <dbReference type="Proteomes" id="UP001162233"/>
    </source>
</evidence>
<sequence>MESKIKQLSVKETNLDKRYDSLVTACLKRNKKDRTLKQNDELFVCAASRLGLQEELYHLRLYKSRPREIPNFINDLMEFDYSNNQLEKLIDDQSIDQLVNDYNMTTCSSELILKEFKNHATKFVKALPQFVAKRRAYYRNPSDALSEELVCLKSTLIRHLCTLEELSKIIKQNNKQ</sequence>
<protein>
    <submittedName>
        <fullName evidence="1">PKIP-1</fullName>
    </submittedName>
</protein>
<dbReference type="GeneID" id="80541335"/>
<reference evidence="1" key="1">
    <citation type="journal article" date="2019" name="Viruses">
        <title>A Novel Alphabaculovirus from the Soybean Looper, Chrysodeixis includens, that Produces Tetrahedral Occlusion Bodies and Encodes Two Copies of he65.</title>
        <authorList>
            <person name="Harrison R.L."/>
            <person name="Rowley D.L."/>
            <person name="Popham H.J.R."/>
        </authorList>
    </citation>
    <scope>NUCLEOTIDE SEQUENCE</scope>
    <source>
        <strain evidence="1">ChinNPV-1</strain>
    </source>
</reference>
<dbReference type="RefSeq" id="YP_010802565.1">
    <property type="nucleotide sequence ID" value="NC_077025.1"/>
</dbReference>
<proteinExistence type="predicted"/>
<evidence type="ECO:0000313" key="1">
    <source>
        <dbReference type="EMBL" id="QED40649.1"/>
    </source>
</evidence>
<dbReference type="Pfam" id="PF06878">
    <property type="entry name" value="Pkip-1"/>
    <property type="match status" value="1"/>
</dbReference>
<dbReference type="InterPro" id="IPR009672">
    <property type="entry name" value="Pkip-1"/>
</dbReference>
<dbReference type="EMBL" id="MK746083">
    <property type="protein sequence ID" value="QED40649.1"/>
    <property type="molecule type" value="Genomic_DNA"/>
</dbReference>
<organism evidence="1 2">
    <name type="scientific">Chrysodeixis includens nucleopolyhedrovirus</name>
    <dbReference type="NCBI Taxonomy" id="1207438"/>
    <lineage>
        <taxon>Viruses</taxon>
        <taxon>Viruses incertae sedis</taxon>
        <taxon>Naldaviricetes</taxon>
        <taxon>Lefavirales</taxon>
        <taxon>Baculoviridae</taxon>
        <taxon>Alphabaculovirus</taxon>
        <taxon>Alphabaculovirus chrincludentis</taxon>
        <taxon>Alphabaculovirus alterchrincludentis</taxon>
    </lineage>
</organism>
<dbReference type="KEGG" id="vg:80541335"/>
<keyword evidence="2" id="KW-1185">Reference proteome</keyword>
<name>A0A5B8YRH8_9ABAC</name>
<accession>A0A5B8YRH8</accession>
<dbReference type="Proteomes" id="UP001162233">
    <property type="component" value="Segment"/>
</dbReference>